<protein>
    <submittedName>
        <fullName evidence="1">4-hydroxybenzoate polyprenyl transferase</fullName>
    </submittedName>
</protein>
<keyword evidence="2" id="KW-1185">Reference proteome</keyword>
<comment type="caution">
    <text evidence="1">The sequence shown here is derived from an EMBL/GenBank/DDBJ whole genome shotgun (WGS) entry which is preliminary data.</text>
</comment>
<reference evidence="1" key="2">
    <citation type="journal article" date="2022" name="New Phytol.">
        <title>Evolutionary transition to the ectomycorrhizal habit in the genomes of a hyperdiverse lineage of mushroom-forming fungi.</title>
        <authorList>
            <person name="Looney B."/>
            <person name="Miyauchi S."/>
            <person name="Morin E."/>
            <person name="Drula E."/>
            <person name="Courty P.E."/>
            <person name="Kohler A."/>
            <person name="Kuo A."/>
            <person name="LaButti K."/>
            <person name="Pangilinan J."/>
            <person name="Lipzen A."/>
            <person name="Riley R."/>
            <person name="Andreopoulos W."/>
            <person name="He G."/>
            <person name="Johnson J."/>
            <person name="Nolan M."/>
            <person name="Tritt A."/>
            <person name="Barry K.W."/>
            <person name="Grigoriev I.V."/>
            <person name="Nagy L.G."/>
            <person name="Hibbett D."/>
            <person name="Henrissat B."/>
            <person name="Matheny P.B."/>
            <person name="Labbe J."/>
            <person name="Martin F.M."/>
        </authorList>
    </citation>
    <scope>NUCLEOTIDE SEQUENCE</scope>
    <source>
        <strain evidence="1">FP105234-sp</strain>
    </source>
</reference>
<name>A0ACB8RHL1_9AGAM</name>
<evidence type="ECO:0000313" key="1">
    <source>
        <dbReference type="EMBL" id="KAI0043608.1"/>
    </source>
</evidence>
<accession>A0ACB8RHL1</accession>
<dbReference type="EMBL" id="MU276011">
    <property type="protein sequence ID" value="KAI0043608.1"/>
    <property type="molecule type" value="Genomic_DNA"/>
</dbReference>
<organism evidence="1 2">
    <name type="scientific">Auriscalpium vulgare</name>
    <dbReference type="NCBI Taxonomy" id="40419"/>
    <lineage>
        <taxon>Eukaryota</taxon>
        <taxon>Fungi</taxon>
        <taxon>Dikarya</taxon>
        <taxon>Basidiomycota</taxon>
        <taxon>Agaricomycotina</taxon>
        <taxon>Agaricomycetes</taxon>
        <taxon>Russulales</taxon>
        <taxon>Auriscalpiaceae</taxon>
        <taxon>Auriscalpium</taxon>
    </lineage>
</organism>
<sequence>MSTATKSTSAIRPWIELSRVHKLAGSMLIFWPFAWGLTMSARSVSMALDQYALTLAYGFVFSALLHSAGCIWNDILDRNFDRQVERTKHRPIADGRITVPGALTFLFTHLAILVAFLWPTNPLAWQIGLMTIIPLPGIYPLMKRITYWPQAWLGIAMNMVALVVCSAVQHEVTPAALSLLAGCWSWTLYYDTIYACQDKRDDVKAGVKSTAILFGEHIRAVLSFFAALLIAAFAYAGYLNQQGLAFYAITVGAGGLHLVYQLASLDTDNVKSCLVVFEANGWTFGEIVWAGLFVDYLLK</sequence>
<evidence type="ECO:0000313" key="2">
    <source>
        <dbReference type="Proteomes" id="UP000814033"/>
    </source>
</evidence>
<reference evidence="1" key="1">
    <citation type="submission" date="2021-02" db="EMBL/GenBank/DDBJ databases">
        <authorList>
            <consortium name="DOE Joint Genome Institute"/>
            <person name="Ahrendt S."/>
            <person name="Looney B.P."/>
            <person name="Miyauchi S."/>
            <person name="Morin E."/>
            <person name="Drula E."/>
            <person name="Courty P.E."/>
            <person name="Chicoki N."/>
            <person name="Fauchery L."/>
            <person name="Kohler A."/>
            <person name="Kuo A."/>
            <person name="Labutti K."/>
            <person name="Pangilinan J."/>
            <person name="Lipzen A."/>
            <person name="Riley R."/>
            <person name="Andreopoulos W."/>
            <person name="He G."/>
            <person name="Johnson J."/>
            <person name="Barry K.W."/>
            <person name="Grigoriev I.V."/>
            <person name="Nagy L."/>
            <person name="Hibbett D."/>
            <person name="Henrissat B."/>
            <person name="Matheny P.B."/>
            <person name="Labbe J."/>
            <person name="Martin F."/>
        </authorList>
    </citation>
    <scope>NUCLEOTIDE SEQUENCE</scope>
    <source>
        <strain evidence="1">FP105234-sp</strain>
    </source>
</reference>
<dbReference type="Proteomes" id="UP000814033">
    <property type="component" value="Unassembled WGS sequence"/>
</dbReference>
<proteinExistence type="predicted"/>
<gene>
    <name evidence="1" type="ORF">FA95DRAFT_1546202</name>
</gene>
<keyword evidence="1" id="KW-0808">Transferase</keyword>